<dbReference type="STRING" id="453591.Igni_1132"/>
<dbReference type="PhylomeDB" id="A8ABK7"/>
<dbReference type="eggNOG" id="arCOG04195">
    <property type="taxonomic scope" value="Archaea"/>
</dbReference>
<dbReference type="HOGENOM" id="CLU_905009_0_0_2"/>
<evidence type="ECO:0000313" key="3">
    <source>
        <dbReference type="Proteomes" id="UP000000262"/>
    </source>
</evidence>
<evidence type="ECO:0000256" key="1">
    <source>
        <dbReference type="ARBA" id="ARBA00001936"/>
    </source>
</evidence>
<name>A8ABK7_IGNH4</name>
<accession>A8ABK7</accession>
<keyword evidence="3" id="KW-1185">Reference proteome</keyword>
<evidence type="ECO:0000313" key="2">
    <source>
        <dbReference type="EMBL" id="ABU82309.1"/>
    </source>
</evidence>
<dbReference type="KEGG" id="iho:Igni_1132"/>
<dbReference type="InterPro" id="IPR011604">
    <property type="entry name" value="PDDEXK-like_dom_sf"/>
</dbReference>
<proteinExistence type="predicted"/>
<dbReference type="Gene3D" id="3.90.320.10">
    <property type="match status" value="1"/>
</dbReference>
<dbReference type="NCBIfam" id="TIGR01896">
    <property type="entry name" value="cas_AF1879"/>
    <property type="match status" value="1"/>
</dbReference>
<gene>
    <name evidence="2" type="ordered locus">Igni_1132</name>
</gene>
<dbReference type="AlphaFoldDB" id="A8ABK7"/>
<dbReference type="Proteomes" id="UP000000262">
    <property type="component" value="Chromosome"/>
</dbReference>
<sequence length="249" mass="27961">MTKVIWCKYSSVGVALPRWVWDELRATAGETVVHTRGWDWQLLQPRYKARPSVSDLTSPCPTKRDVYLRKVLGVRLESEAMSKGRAVHEAFMAPFKGVELETEDPLLKRVYEEAKVRKAAAEEEGIPVEVEPEIPGHSVGLSSALKPDFLVGFIPVEVVYGNGLERKKLAVTGYALALESWIGHPVEVGIVVSVTDKKTYWNVVRIHEGLRRRFLEVRDEVARILGEKEDPGAPEECPKACPFAEVCKR</sequence>
<protein>
    <submittedName>
        <fullName evidence="2">CRISPR-associated protein, Csa1 family</fullName>
    </submittedName>
</protein>
<comment type="cofactor">
    <cofactor evidence="1">
        <name>Mn(2+)</name>
        <dbReference type="ChEBI" id="CHEBI:29035"/>
    </cofactor>
</comment>
<dbReference type="Pfam" id="PF06023">
    <property type="entry name" value="Csa1"/>
    <property type="match status" value="2"/>
</dbReference>
<organism evidence="2 3">
    <name type="scientific">Ignicoccus hospitalis (strain KIN4/I / DSM 18386 / JCM 14125)</name>
    <dbReference type="NCBI Taxonomy" id="453591"/>
    <lineage>
        <taxon>Archaea</taxon>
        <taxon>Thermoproteota</taxon>
        <taxon>Thermoprotei</taxon>
        <taxon>Desulfurococcales</taxon>
        <taxon>Desulfurococcaceae</taxon>
        <taxon>Ignicoccus</taxon>
    </lineage>
</organism>
<dbReference type="InterPro" id="IPR009260">
    <property type="entry name" value="CRISPR-ass_Csa1"/>
</dbReference>
<dbReference type="EMBL" id="CP000816">
    <property type="protein sequence ID" value="ABU82309.1"/>
    <property type="molecule type" value="Genomic_DNA"/>
</dbReference>
<reference evidence="2 3" key="1">
    <citation type="journal article" date="2008" name="Genome Biol.">
        <title>A genomic analysis of the archaeal system Ignicoccus hospitalis-Nanoarchaeum equitans.</title>
        <authorList>
            <person name="Podar M."/>
            <person name="Anderson I."/>
            <person name="Makarova K.S."/>
            <person name="Elkins J.G."/>
            <person name="Ivanova N."/>
            <person name="Wall M.A."/>
            <person name="Lykidis A."/>
            <person name="Mavromatis K."/>
            <person name="Sun H."/>
            <person name="Hudson M.E."/>
            <person name="Chen W."/>
            <person name="Deciu C."/>
            <person name="Hutchison D."/>
            <person name="Eads J.R."/>
            <person name="Anderson A."/>
            <person name="Fernandes F."/>
            <person name="Szeto E."/>
            <person name="Lapidus A."/>
            <person name="Kyrpides N.C."/>
            <person name="Saier M.H.Jr."/>
            <person name="Richardson P.M."/>
            <person name="Rachel R."/>
            <person name="Huber H."/>
            <person name="Eisen J.A."/>
            <person name="Koonin E.V."/>
            <person name="Keller M."/>
            <person name="Stetter K.O."/>
        </authorList>
    </citation>
    <scope>NUCLEOTIDE SEQUENCE [LARGE SCALE GENOMIC DNA]</scope>
    <source>
        <strain evidence="3">KIN4/I / DSM 18386 / JCM 14125</strain>
    </source>
</reference>
<dbReference type="OrthoDB" id="19284at2157"/>